<protein>
    <submittedName>
        <fullName evidence="11">Type VII secretion protein</fullName>
    </submittedName>
</protein>
<dbReference type="GO" id="GO:0005524">
    <property type="term" value="F:ATP binding"/>
    <property type="evidence" value="ECO:0007669"/>
    <property type="project" value="UniProtKB-KW"/>
</dbReference>
<evidence type="ECO:0000256" key="4">
    <source>
        <dbReference type="ARBA" id="ARBA00022692"/>
    </source>
</evidence>
<gene>
    <name evidence="11" type="ORF">AFA91_06820</name>
</gene>
<dbReference type="PATRIC" id="fig|134601.6.peg.1418"/>
<evidence type="ECO:0000256" key="7">
    <source>
        <dbReference type="ARBA" id="ARBA00022840"/>
    </source>
</evidence>
<keyword evidence="7" id="KW-0067">ATP-binding</keyword>
<dbReference type="InterPro" id="IPR042485">
    <property type="entry name" value="T7SS_EccB_R3"/>
</dbReference>
<dbReference type="GO" id="GO:0005886">
    <property type="term" value="C:plasma membrane"/>
    <property type="evidence" value="ECO:0007669"/>
    <property type="project" value="UniProtKB-SubCell"/>
</dbReference>
<keyword evidence="9 10" id="KW-0472">Membrane</keyword>
<dbReference type="RefSeq" id="WP_049744051.1">
    <property type="nucleotide sequence ID" value="NZ_CP012150.1"/>
</dbReference>
<dbReference type="NCBIfam" id="TIGR03919">
    <property type="entry name" value="T7SS_EccB"/>
    <property type="match status" value="1"/>
</dbReference>
<reference evidence="11 12" key="1">
    <citation type="submission" date="2015-07" db="EMBL/GenBank/DDBJ databases">
        <title>Complete genome sequence of Mycobacterium goodii X7B, a facultative thermophilic biodesulfurizing bacterium.</title>
        <authorList>
            <person name="Yu B."/>
            <person name="Li F."/>
            <person name="Xu P."/>
        </authorList>
    </citation>
    <scope>NUCLEOTIDE SEQUENCE [LARGE SCALE GENOMIC DNA]</scope>
    <source>
        <strain evidence="11 12">X7B</strain>
    </source>
</reference>
<evidence type="ECO:0000313" key="11">
    <source>
        <dbReference type="EMBL" id="AKS31637.1"/>
    </source>
</evidence>
<proteinExistence type="inferred from homology"/>
<dbReference type="Pfam" id="PF05108">
    <property type="entry name" value="T7SS_ESX1_EccB"/>
    <property type="match status" value="1"/>
</dbReference>
<keyword evidence="8 10" id="KW-1133">Transmembrane helix</keyword>
<dbReference type="PANTHER" id="PTHR40765">
    <property type="entry name" value="ESX-2 SECRETION SYSTEM ATPASE ECCB2"/>
    <property type="match status" value="1"/>
</dbReference>
<dbReference type="OrthoDB" id="3847604at2"/>
<evidence type="ECO:0000313" key="12">
    <source>
        <dbReference type="Proteomes" id="UP000062255"/>
    </source>
</evidence>
<feature type="transmembrane region" description="Helical" evidence="10">
    <location>
        <begin position="43"/>
        <end position="64"/>
    </location>
</feature>
<evidence type="ECO:0000256" key="8">
    <source>
        <dbReference type="ARBA" id="ARBA00022989"/>
    </source>
</evidence>
<dbReference type="Gene3D" id="2.40.50.910">
    <property type="entry name" value="Type VII secretion system EccB, repeat 3 domain"/>
    <property type="match status" value="1"/>
</dbReference>
<keyword evidence="6" id="KW-0378">Hydrolase</keyword>
<dbReference type="Gene3D" id="3.30.2390.20">
    <property type="entry name" value="Type VII secretion system EccB, repeat 1 domain"/>
    <property type="match status" value="1"/>
</dbReference>
<keyword evidence="5" id="KW-0547">Nucleotide-binding</keyword>
<keyword evidence="3" id="KW-1003">Cell membrane</keyword>
<organism evidence="11 12">
    <name type="scientific">Mycolicibacterium goodii</name>
    <name type="common">Mycobacterium goodii</name>
    <dbReference type="NCBI Taxonomy" id="134601"/>
    <lineage>
        <taxon>Bacteria</taxon>
        <taxon>Bacillati</taxon>
        <taxon>Actinomycetota</taxon>
        <taxon>Actinomycetes</taxon>
        <taxon>Mycobacteriales</taxon>
        <taxon>Mycobacteriaceae</taxon>
        <taxon>Mycolicibacterium</taxon>
    </lineage>
</organism>
<dbReference type="PANTHER" id="PTHR40765:SF2">
    <property type="entry name" value="ESX-2 SECRETION SYSTEM ATPASE ECCB2"/>
    <property type="match status" value="1"/>
</dbReference>
<keyword evidence="4 10" id="KW-0812">Transmembrane</keyword>
<evidence type="ECO:0000256" key="3">
    <source>
        <dbReference type="ARBA" id="ARBA00022475"/>
    </source>
</evidence>
<evidence type="ECO:0000256" key="9">
    <source>
        <dbReference type="ARBA" id="ARBA00023136"/>
    </source>
</evidence>
<evidence type="ECO:0000256" key="2">
    <source>
        <dbReference type="ARBA" id="ARBA00008149"/>
    </source>
</evidence>
<dbReference type="GO" id="GO:0016787">
    <property type="term" value="F:hydrolase activity"/>
    <property type="evidence" value="ECO:0007669"/>
    <property type="project" value="UniProtKB-KW"/>
</dbReference>
<comment type="similarity">
    <text evidence="2">Belongs to the EccB family.</text>
</comment>
<dbReference type="Proteomes" id="UP000062255">
    <property type="component" value="Chromosome"/>
</dbReference>
<dbReference type="AlphaFoldDB" id="A0A0K0X2R2"/>
<comment type="subcellular location">
    <subcellularLocation>
        <location evidence="1">Cell membrane</location>
        <topology evidence="1">Single-pass membrane protein</topology>
    </subcellularLocation>
</comment>
<dbReference type="InterPro" id="IPR044857">
    <property type="entry name" value="T7SS_EccB_R1"/>
</dbReference>
<accession>A0A0K0X2R2</accession>
<dbReference type="KEGG" id="mgo:AFA91_06820"/>
<evidence type="ECO:0000256" key="1">
    <source>
        <dbReference type="ARBA" id="ARBA00004162"/>
    </source>
</evidence>
<evidence type="ECO:0000256" key="10">
    <source>
        <dbReference type="SAM" id="Phobius"/>
    </source>
</evidence>
<dbReference type="EMBL" id="CP012150">
    <property type="protein sequence ID" value="AKS31637.1"/>
    <property type="molecule type" value="Genomic_DNA"/>
</dbReference>
<dbReference type="InterPro" id="IPR007795">
    <property type="entry name" value="T7SS_EccB"/>
</dbReference>
<evidence type="ECO:0000256" key="5">
    <source>
        <dbReference type="ARBA" id="ARBA00022741"/>
    </source>
</evidence>
<sequence>MPAQITTRAQVNGYRFLLRRLEHALIRGDSRMIHDPMRGQTRAMLVGLVIGIIIVGACGVLAFFKPQPSVGDADILLSKSNGAIFVRIGDRAHPALNLASARLIAGSSETPAVVDDKKLAALQRGPVVGIVGAPMAIAAGDDMSRSDWSVCDATERPAVVESTGSPVVRTSVLASEPVLDEQTRAAGPGDAVLVRAAGQHYLLYDGVRAPIDPADPVLANALHLRGAEAREISPGLLNAFPLAAPIVAVSVPGAGQPAPAGLPESVTVGSIIRTSDTAGDKLFVVLADGVQQISPPTADIIRYGDPAADREPQTVSPALLTAVPVVERLALGHYPTVTPRIADVHADPVVCFAWQRGNTENSASTRMLIGRRVPLPEGAATVPLATADGNGPRLDSVYLKPGTGEYVQAVGAAPASGAMGQLFYVADTGQRFHIHDPAAADALGVHGVDDPANPHGEHKLPQLAPWPVLSLLPAGPELSRQAALIAHDGMSADPAGGPFQLPEN</sequence>
<dbReference type="STRING" id="134601.AFA91_06820"/>
<name>A0A0K0X2R2_MYCGD</name>
<dbReference type="GO" id="GO:0005576">
    <property type="term" value="C:extracellular region"/>
    <property type="evidence" value="ECO:0007669"/>
    <property type="project" value="TreeGrafter"/>
</dbReference>
<evidence type="ECO:0000256" key="6">
    <source>
        <dbReference type="ARBA" id="ARBA00022801"/>
    </source>
</evidence>